<accession>A0A1E7JFE0</accession>
<dbReference type="STRING" id="933944.AN215_21395"/>
<reference evidence="1 2" key="1">
    <citation type="journal article" date="2016" name="Front. Microbiol.">
        <title>Comparative Genomics Analysis of Streptomyces Species Reveals Their Adaptation to the Marine Environment and Their Diversity at the Genomic Level.</title>
        <authorList>
            <person name="Tian X."/>
            <person name="Zhang Z."/>
            <person name="Yang T."/>
            <person name="Chen M."/>
            <person name="Li J."/>
            <person name="Chen F."/>
            <person name="Yang J."/>
            <person name="Li W."/>
            <person name="Zhang B."/>
            <person name="Zhang Z."/>
            <person name="Wu J."/>
            <person name="Zhang C."/>
            <person name="Long L."/>
            <person name="Xiao J."/>
        </authorList>
    </citation>
    <scope>NUCLEOTIDE SEQUENCE [LARGE SCALE GENOMIC DNA]</scope>
    <source>
        <strain evidence="1 2">SCSIO 10390</strain>
    </source>
</reference>
<sequence>MKDRYELRFFEDVLQWINGLREKDLESYHHVVAALERLQEGGPALRRPSVGAIDGSRYRNMRELRPRSGATVSIRLLFVFDPARRAIFLVAGDKAARRQWDSWYPKAIREADRKYTAYLEALEKEDGNDDSR</sequence>
<protein>
    <submittedName>
        <fullName evidence="1">Addiction module toxin RelE</fullName>
    </submittedName>
</protein>
<proteinExistence type="predicted"/>
<dbReference type="EMBL" id="LJGT01000041">
    <property type="protein sequence ID" value="OEU85182.1"/>
    <property type="molecule type" value="Genomic_DNA"/>
</dbReference>
<dbReference type="InterPro" id="IPR009241">
    <property type="entry name" value="HigB-like"/>
</dbReference>
<evidence type="ECO:0000313" key="2">
    <source>
        <dbReference type="Proteomes" id="UP000176087"/>
    </source>
</evidence>
<dbReference type="AlphaFoldDB" id="A0A1E7JFE0"/>
<evidence type="ECO:0000313" key="1">
    <source>
        <dbReference type="EMBL" id="OEU85182.1"/>
    </source>
</evidence>
<gene>
    <name evidence="1" type="ORF">AN215_21395</name>
</gene>
<dbReference type="RefSeq" id="WP_070008858.1">
    <property type="nucleotide sequence ID" value="NZ_LJGS01000035.1"/>
</dbReference>
<name>A0A1E7JFE0_9ACTN</name>
<comment type="caution">
    <text evidence="1">The sequence shown here is derived from an EMBL/GenBank/DDBJ whole genome shotgun (WGS) entry which is preliminary data.</text>
</comment>
<organism evidence="1 2">
    <name type="scientific">Streptomyces abyssalis</name>
    <dbReference type="NCBI Taxonomy" id="933944"/>
    <lineage>
        <taxon>Bacteria</taxon>
        <taxon>Bacillati</taxon>
        <taxon>Actinomycetota</taxon>
        <taxon>Actinomycetes</taxon>
        <taxon>Kitasatosporales</taxon>
        <taxon>Streptomycetaceae</taxon>
        <taxon>Streptomyces</taxon>
    </lineage>
</organism>
<keyword evidence="2" id="KW-1185">Reference proteome</keyword>
<dbReference type="Proteomes" id="UP000176087">
    <property type="component" value="Unassembled WGS sequence"/>
</dbReference>
<dbReference type="Pfam" id="PF05973">
    <property type="entry name" value="Gp49"/>
    <property type="match status" value="1"/>
</dbReference>
<dbReference type="PATRIC" id="fig|933944.5.peg.3460"/>
<dbReference type="OrthoDB" id="330810at2"/>